<proteinExistence type="predicted"/>
<reference evidence="1" key="1">
    <citation type="journal article" date="2023" name="G3 (Bethesda)">
        <title>A reference genome for the long-term kleptoplast-retaining sea slug Elysia crispata morphotype clarki.</title>
        <authorList>
            <person name="Eastman K.E."/>
            <person name="Pendleton A.L."/>
            <person name="Shaikh M.A."/>
            <person name="Suttiyut T."/>
            <person name="Ogas R."/>
            <person name="Tomko P."/>
            <person name="Gavelis G."/>
            <person name="Widhalm J.R."/>
            <person name="Wisecaver J.H."/>
        </authorList>
    </citation>
    <scope>NUCLEOTIDE SEQUENCE</scope>
    <source>
        <strain evidence="1">ECLA1</strain>
    </source>
</reference>
<evidence type="ECO:0000313" key="2">
    <source>
        <dbReference type="Proteomes" id="UP001283361"/>
    </source>
</evidence>
<dbReference type="EMBL" id="JAWDGP010003469">
    <property type="protein sequence ID" value="KAK3774072.1"/>
    <property type="molecule type" value="Genomic_DNA"/>
</dbReference>
<keyword evidence="2" id="KW-1185">Reference proteome</keyword>
<dbReference type="Proteomes" id="UP001283361">
    <property type="component" value="Unassembled WGS sequence"/>
</dbReference>
<dbReference type="AlphaFoldDB" id="A0AAE0ZT36"/>
<evidence type="ECO:0000313" key="1">
    <source>
        <dbReference type="EMBL" id="KAK3774072.1"/>
    </source>
</evidence>
<organism evidence="1 2">
    <name type="scientific">Elysia crispata</name>
    <name type="common">lettuce slug</name>
    <dbReference type="NCBI Taxonomy" id="231223"/>
    <lineage>
        <taxon>Eukaryota</taxon>
        <taxon>Metazoa</taxon>
        <taxon>Spiralia</taxon>
        <taxon>Lophotrochozoa</taxon>
        <taxon>Mollusca</taxon>
        <taxon>Gastropoda</taxon>
        <taxon>Heterobranchia</taxon>
        <taxon>Euthyneura</taxon>
        <taxon>Panpulmonata</taxon>
        <taxon>Sacoglossa</taxon>
        <taxon>Placobranchoidea</taxon>
        <taxon>Plakobranchidae</taxon>
        <taxon>Elysia</taxon>
    </lineage>
</organism>
<name>A0AAE0ZT36_9GAST</name>
<sequence>MPGSVIVSRVIYRLSLTKSRLEVELEAAQTYFLLKQAPVNPWQIRLSCLLALVRIRYTEKKNLPKKKYCVGKAAQTPRLQRLSRRIVSEELCNYLHLAQKLAFRGGQSGAAIFPPTLGGRLDTYNLIVYAYFGVRCCTGNVQGRCGLDLTIRKAGRPGWAELGPAKSISQLQPELRVCFTHGGTSGVSLSTTHCQPCDLRPRPIGIWFPSKLPSPFLPGQHLEVCAPSKTENTPDNIDNTVIVSCLNSRITFTFIVWFWCEQSIPVLAHPRCLSEAVAAWCNVSPERPAVELCQATTAKLEAGLSAGLKRLGEFHVAATGDQALLTICGISLSWWMEPAGLCTVYFYGNFLGGGLEGAKGHSFGSILHTWTSIPGHGRVISLLKRVTWMCQAPRESGQLGILKLSGLPDTGTNGKICWRLGDQLELRY</sequence>
<gene>
    <name evidence="1" type="ORF">RRG08_030154</name>
</gene>
<comment type="caution">
    <text evidence="1">The sequence shown here is derived from an EMBL/GenBank/DDBJ whole genome shotgun (WGS) entry which is preliminary data.</text>
</comment>
<protein>
    <submittedName>
        <fullName evidence="1">Uncharacterized protein</fullName>
    </submittedName>
</protein>
<accession>A0AAE0ZT36</accession>